<dbReference type="SUPFAM" id="SSF52172">
    <property type="entry name" value="CheY-like"/>
    <property type="match status" value="1"/>
</dbReference>
<organism evidence="4 5">
    <name type="scientific">Candidatus Nitronereus thalassa</name>
    <dbReference type="NCBI Taxonomy" id="3020898"/>
    <lineage>
        <taxon>Bacteria</taxon>
        <taxon>Pseudomonadati</taxon>
        <taxon>Nitrospirota</taxon>
        <taxon>Nitrospiria</taxon>
        <taxon>Nitrospirales</taxon>
        <taxon>Nitrospiraceae</taxon>
        <taxon>Candidatus Nitronereus</taxon>
    </lineage>
</organism>
<comment type="caution">
    <text evidence="4">The sequence shown here is derived from an EMBL/GenBank/DDBJ whole genome shotgun (WGS) entry which is preliminary data.</text>
</comment>
<dbReference type="CDD" id="cd00156">
    <property type="entry name" value="REC"/>
    <property type="match status" value="1"/>
</dbReference>
<keyword evidence="5" id="KW-1185">Reference proteome</keyword>
<dbReference type="PANTHER" id="PTHR44591:SF23">
    <property type="entry name" value="CHEY SUBFAMILY"/>
    <property type="match status" value="1"/>
</dbReference>
<evidence type="ECO:0000256" key="2">
    <source>
        <dbReference type="PROSITE-ProRule" id="PRU00169"/>
    </source>
</evidence>
<accession>A0ABU3K8Z5</accession>
<dbReference type="EMBL" id="JAQOUE010000001">
    <property type="protein sequence ID" value="MDT7042788.1"/>
    <property type="molecule type" value="Genomic_DNA"/>
</dbReference>
<evidence type="ECO:0000259" key="3">
    <source>
        <dbReference type="PROSITE" id="PS50110"/>
    </source>
</evidence>
<evidence type="ECO:0000313" key="5">
    <source>
        <dbReference type="Proteomes" id="UP001250932"/>
    </source>
</evidence>
<reference evidence="4 5" key="1">
    <citation type="journal article" date="2023" name="ISME J.">
        <title>Cultivation and genomic characterization of novel and ubiquitous marine nitrite-oxidizing bacteria from the Nitrospirales.</title>
        <authorList>
            <person name="Mueller A.J."/>
            <person name="Daebeler A."/>
            <person name="Herbold C.W."/>
            <person name="Kirkegaard R.H."/>
            <person name="Daims H."/>
        </authorList>
    </citation>
    <scope>NUCLEOTIDE SEQUENCE [LARGE SCALE GENOMIC DNA]</scope>
    <source>
        <strain evidence="4 5">EB</strain>
    </source>
</reference>
<keyword evidence="1 2" id="KW-0597">Phosphoprotein</keyword>
<sequence>MESAQASGQKEGGYQSAAHAHRTSVKNILVVEDESSIASALWELLQDWGCEVVTASNGREGLDRLRTEHVDGIVLDLDMPMMDGATMLDELRWRGDHTPVIVMSGGADVHRLRMMQNEGAQGFLVKPFTLETLHAECERCFVPDKNRESLEWGGAPKVRMGIRQQEVA</sequence>
<evidence type="ECO:0000313" key="4">
    <source>
        <dbReference type="EMBL" id="MDT7042788.1"/>
    </source>
</evidence>
<evidence type="ECO:0000256" key="1">
    <source>
        <dbReference type="ARBA" id="ARBA00022553"/>
    </source>
</evidence>
<dbReference type="Pfam" id="PF00072">
    <property type="entry name" value="Response_reg"/>
    <property type="match status" value="1"/>
</dbReference>
<feature type="domain" description="Response regulatory" evidence="3">
    <location>
        <begin position="27"/>
        <end position="141"/>
    </location>
</feature>
<dbReference type="Gene3D" id="3.40.50.2300">
    <property type="match status" value="1"/>
</dbReference>
<name>A0ABU3K8Z5_9BACT</name>
<dbReference type="InterPro" id="IPR011006">
    <property type="entry name" value="CheY-like_superfamily"/>
</dbReference>
<dbReference type="InterPro" id="IPR050595">
    <property type="entry name" value="Bact_response_regulator"/>
</dbReference>
<dbReference type="PROSITE" id="PS50110">
    <property type="entry name" value="RESPONSE_REGULATORY"/>
    <property type="match status" value="1"/>
</dbReference>
<dbReference type="RefSeq" id="WP_313833244.1">
    <property type="nucleotide sequence ID" value="NZ_JAQOUE010000001.1"/>
</dbReference>
<dbReference type="InterPro" id="IPR001789">
    <property type="entry name" value="Sig_transdc_resp-reg_receiver"/>
</dbReference>
<dbReference type="Proteomes" id="UP001250932">
    <property type="component" value="Unassembled WGS sequence"/>
</dbReference>
<protein>
    <submittedName>
        <fullName evidence="4">Response regulator</fullName>
    </submittedName>
</protein>
<proteinExistence type="predicted"/>
<dbReference type="SMART" id="SM00448">
    <property type="entry name" value="REC"/>
    <property type="match status" value="1"/>
</dbReference>
<dbReference type="PANTHER" id="PTHR44591">
    <property type="entry name" value="STRESS RESPONSE REGULATOR PROTEIN 1"/>
    <property type="match status" value="1"/>
</dbReference>
<gene>
    <name evidence="4" type="ORF">PPG34_10530</name>
</gene>
<feature type="modified residue" description="4-aspartylphosphate" evidence="2">
    <location>
        <position position="76"/>
    </location>
</feature>